<feature type="domain" description="Calcineurin-like phosphoesterase" evidence="2">
    <location>
        <begin position="7"/>
        <end position="186"/>
    </location>
</feature>
<organism evidence="3 4">
    <name type="scientific">Caldimonas caldifontis</name>
    <dbReference type="NCBI Taxonomy" id="1452508"/>
    <lineage>
        <taxon>Bacteria</taxon>
        <taxon>Pseudomonadati</taxon>
        <taxon>Pseudomonadota</taxon>
        <taxon>Betaproteobacteria</taxon>
        <taxon>Burkholderiales</taxon>
        <taxon>Sphaerotilaceae</taxon>
        <taxon>Caldimonas</taxon>
    </lineage>
</organism>
<dbReference type="InterPro" id="IPR024654">
    <property type="entry name" value="Calcineurin-like_PHP_lpxH"/>
</dbReference>
<accession>A0A2S5SXE4</accession>
<dbReference type="AlphaFoldDB" id="A0A2S5SXE4"/>
<sequence length="249" mass="27601">MVTATTLAVVSDIHGNLPALQAVVDDAHALGIRHFINLGDSLSGPLYPRETAEYLMSVDWLQIRGNHERQVLGEGISQRGPSDQFTYDALDDTHLAWIRSLPTTAWWSPDVYLCHGTPHSDLEYLLEGFEGTRFHERTPEQVQPLVEGVNAQVVLCGHSHLPRVLRVPHGPLVVNPGSVGLQAYDDEHPVYHQVVNGDPMARYAVLRHTDAGWQAEIRKVAYACEAVADLAQARGRKDWVEALRTGRLG</sequence>
<dbReference type="Proteomes" id="UP000238605">
    <property type="component" value="Unassembled WGS sequence"/>
</dbReference>
<dbReference type="RefSeq" id="WP_104301334.1">
    <property type="nucleotide sequence ID" value="NZ_PSNX01000003.1"/>
</dbReference>
<dbReference type="SUPFAM" id="SSF56300">
    <property type="entry name" value="Metallo-dependent phosphatases"/>
    <property type="match status" value="1"/>
</dbReference>
<comment type="caution">
    <text evidence="3">The sequence shown here is derived from an EMBL/GenBank/DDBJ whole genome shotgun (WGS) entry which is preliminary data.</text>
</comment>
<dbReference type="PANTHER" id="PTHR42850:SF2">
    <property type="entry name" value="BLL5683 PROTEIN"/>
    <property type="match status" value="1"/>
</dbReference>
<dbReference type="PANTHER" id="PTHR42850">
    <property type="entry name" value="METALLOPHOSPHOESTERASE"/>
    <property type="match status" value="1"/>
</dbReference>
<name>A0A2S5SXE4_9BURK</name>
<comment type="similarity">
    <text evidence="1">Belongs to the metallophosphoesterase superfamily. YfcE family.</text>
</comment>
<dbReference type="InterPro" id="IPR050126">
    <property type="entry name" value="Ap4A_hydrolase"/>
</dbReference>
<reference evidence="3 4" key="1">
    <citation type="submission" date="2018-02" db="EMBL/GenBank/DDBJ databases">
        <title>Reclassifiation of [Polyangium] brachysporum DSM 7029 as Guopingzhaonella breviflexa gen. nov., sp. nov., a member of the family Comamonadaceae.</title>
        <authorList>
            <person name="Tang B."/>
        </authorList>
    </citation>
    <scope>NUCLEOTIDE SEQUENCE [LARGE SCALE GENOMIC DNA]</scope>
    <source>
        <strain evidence="3 4">BCRC 80649</strain>
    </source>
</reference>
<proteinExistence type="inferred from homology"/>
<dbReference type="InterPro" id="IPR029052">
    <property type="entry name" value="Metallo-depent_PP-like"/>
</dbReference>
<protein>
    <submittedName>
        <fullName evidence="3">YfcE family phosphodiesterase</fullName>
    </submittedName>
</protein>
<dbReference type="GO" id="GO:0005737">
    <property type="term" value="C:cytoplasm"/>
    <property type="evidence" value="ECO:0007669"/>
    <property type="project" value="TreeGrafter"/>
</dbReference>
<keyword evidence="4" id="KW-1185">Reference proteome</keyword>
<evidence type="ECO:0000313" key="3">
    <source>
        <dbReference type="EMBL" id="PPE67392.1"/>
    </source>
</evidence>
<dbReference type="GO" id="GO:0016791">
    <property type="term" value="F:phosphatase activity"/>
    <property type="evidence" value="ECO:0007669"/>
    <property type="project" value="TreeGrafter"/>
</dbReference>
<dbReference type="EMBL" id="PSNX01000003">
    <property type="protein sequence ID" value="PPE67392.1"/>
    <property type="molecule type" value="Genomic_DNA"/>
</dbReference>
<evidence type="ECO:0000256" key="1">
    <source>
        <dbReference type="ARBA" id="ARBA00008950"/>
    </source>
</evidence>
<dbReference type="Pfam" id="PF12850">
    <property type="entry name" value="Metallophos_2"/>
    <property type="match status" value="1"/>
</dbReference>
<gene>
    <name evidence="3" type="ORF">C1704_04325</name>
</gene>
<evidence type="ECO:0000313" key="4">
    <source>
        <dbReference type="Proteomes" id="UP000238605"/>
    </source>
</evidence>
<dbReference type="CDD" id="cd00838">
    <property type="entry name" value="MPP_superfamily"/>
    <property type="match status" value="1"/>
</dbReference>
<dbReference type="OrthoDB" id="9813918at2"/>
<dbReference type="PIRSF" id="PIRSF000883">
    <property type="entry name" value="Pesterase_MJ0912"/>
    <property type="match status" value="1"/>
</dbReference>
<evidence type="ECO:0000259" key="2">
    <source>
        <dbReference type="Pfam" id="PF12850"/>
    </source>
</evidence>
<dbReference type="InterPro" id="IPR011152">
    <property type="entry name" value="Pesterase_MJ0912"/>
</dbReference>
<dbReference type="Gene3D" id="3.60.21.10">
    <property type="match status" value="1"/>
</dbReference>